<reference evidence="3 4" key="1">
    <citation type="submission" date="2014-10" db="EMBL/GenBank/DDBJ databases">
        <title>Draft genome of anammox bacterium scalindua brodae, obtained using differential coverage binning of sequence data from two enrichment reactors.</title>
        <authorList>
            <person name="Speth D.R."/>
            <person name="Russ L."/>
            <person name="Kartal B."/>
            <person name="Op den Camp H.J."/>
            <person name="Dutilh B.E."/>
            <person name="Jetten M.S."/>
        </authorList>
    </citation>
    <scope>NUCLEOTIDE SEQUENCE [LARGE SCALE GENOMIC DNA]</scope>
    <source>
        <strain evidence="3">RU1</strain>
    </source>
</reference>
<keyword evidence="3" id="KW-0326">Glycosidase</keyword>
<dbReference type="InterPro" id="IPR004193">
    <property type="entry name" value="Glyco_hydro_13_N"/>
</dbReference>
<dbReference type="SUPFAM" id="SSF81296">
    <property type="entry name" value="E set domains"/>
    <property type="match status" value="1"/>
</dbReference>
<sequence length="680" mass="77358">MKNTTTVWDQIEGSPFPLGAIWIEQDDAINFAIYSRHAHVVQLLLYSQADFINPLLEYSFDYLKNKSGPIWHCRISGEAVQDAWYYAYRVDGPAPQAGYDYHNFDFAKILLDPCARSVFFPDAFSRDAAIRPGSNAGQAALGVLPTRICTIDWQADRPPRHCHDLVIYELHVKGFTRHESSGVSDTHRGTFLGLVDKIPYLVELGITAVELMPVFQFDPDENNYWGYMPLNFYSPHHAYATSPEACVQLTEFCEMVRSLHAVDIEVILDVVYNHTCEGGHRGPIYSFKGIDNSSAYMTTGNPDAPFANYSGTGNTLHTANRAMRRYIVDSLRYWDKHLHVDGFRFDLASVFTRNSNGSINLDDPPIINEIGTNADLINNRLIAEPWDAGGEFQLGQKFPGQRWMQWNANYRDTLQKFVRGDGGLVGDLMMRLYGSDDLFPDDLMHALQPVLSVNYITSHDGFTLYDLVSYNQKRNWANGEENRDGADQSSWNCGWEGDKDVPPEITQLRKQQIRNFFCLLMLSNGTPMFRMGDEFMQTQGGNNNPYNQDNETSWLDWDMQSENEEMVQFVKNLIAFRKSHPSISRSRYWREDIKWYGTGRLVDMSFESRQLAYCLHGASQNDIDLYVMINASPHPVRFGIQEGTPGTWQLAIDTSSSKCSQAIDTTSYEVAPRSVVVLTT</sequence>
<protein>
    <submittedName>
        <fullName evidence="3">Isoamylase</fullName>
        <ecNumber evidence="3">3.2.1.68</ecNumber>
    </submittedName>
</protein>
<dbReference type="EC" id="3.2.1.68" evidence="3"/>
<dbReference type="CDD" id="cd11326">
    <property type="entry name" value="AmyAc_Glg_debranch"/>
    <property type="match status" value="1"/>
</dbReference>
<dbReference type="InterPro" id="IPR017853">
    <property type="entry name" value="GH"/>
</dbReference>
<evidence type="ECO:0000313" key="4">
    <source>
        <dbReference type="Proteomes" id="UP000030652"/>
    </source>
</evidence>
<accession>A0A0B0ELH2</accession>
<gene>
    <name evidence="3" type="ORF">SCABRO_00749</name>
</gene>
<dbReference type="Proteomes" id="UP000030652">
    <property type="component" value="Unassembled WGS sequence"/>
</dbReference>
<proteinExistence type="inferred from homology"/>
<keyword evidence="3" id="KW-0378">Hydrolase</keyword>
<dbReference type="InterPro" id="IPR013783">
    <property type="entry name" value="Ig-like_fold"/>
</dbReference>
<dbReference type="Pfam" id="PF02922">
    <property type="entry name" value="CBM_48"/>
    <property type="match status" value="1"/>
</dbReference>
<evidence type="ECO:0000313" key="3">
    <source>
        <dbReference type="EMBL" id="KHE93454.1"/>
    </source>
</evidence>
<dbReference type="InterPro" id="IPR044505">
    <property type="entry name" value="GlgX_Isoamylase_N_E_set"/>
</dbReference>
<dbReference type="SMART" id="SM00642">
    <property type="entry name" value="Aamy"/>
    <property type="match status" value="1"/>
</dbReference>
<dbReference type="Gene3D" id="2.60.40.10">
    <property type="entry name" value="Immunoglobulins"/>
    <property type="match status" value="1"/>
</dbReference>
<dbReference type="SUPFAM" id="SSF51445">
    <property type="entry name" value="(Trans)glycosidases"/>
    <property type="match status" value="1"/>
</dbReference>
<dbReference type="EMBL" id="JRYO01000056">
    <property type="protein sequence ID" value="KHE93454.1"/>
    <property type="molecule type" value="Genomic_DNA"/>
</dbReference>
<evidence type="ECO:0000256" key="1">
    <source>
        <dbReference type="ARBA" id="ARBA00008061"/>
    </source>
</evidence>
<feature type="domain" description="Glycosyl hydrolase family 13 catalytic" evidence="2">
    <location>
        <begin position="169"/>
        <end position="577"/>
    </location>
</feature>
<evidence type="ECO:0000259" key="2">
    <source>
        <dbReference type="SMART" id="SM00642"/>
    </source>
</evidence>
<name>A0A0B0ELH2_9BACT</name>
<dbReference type="Pfam" id="PF00128">
    <property type="entry name" value="Alpha-amylase"/>
    <property type="match status" value="1"/>
</dbReference>
<comment type="caution">
    <text evidence="3">The sequence shown here is derived from an EMBL/GenBank/DDBJ whole genome shotgun (WGS) entry which is preliminary data.</text>
</comment>
<dbReference type="InterPro" id="IPR014756">
    <property type="entry name" value="Ig_E-set"/>
</dbReference>
<dbReference type="AlphaFoldDB" id="A0A0B0ELH2"/>
<dbReference type="PATRIC" id="fig|237368.3.peg.804"/>
<dbReference type="CDD" id="cd02856">
    <property type="entry name" value="E_set_GDE_Isoamylase_N"/>
    <property type="match status" value="1"/>
</dbReference>
<dbReference type="InterPro" id="IPR013780">
    <property type="entry name" value="Glyco_hydro_b"/>
</dbReference>
<dbReference type="GO" id="GO:0019156">
    <property type="term" value="F:isoamylase activity"/>
    <property type="evidence" value="ECO:0007669"/>
    <property type="project" value="UniProtKB-EC"/>
</dbReference>
<dbReference type="Gene3D" id="2.60.40.1180">
    <property type="entry name" value="Golgi alpha-mannosidase II"/>
    <property type="match status" value="1"/>
</dbReference>
<dbReference type="SUPFAM" id="SSF51011">
    <property type="entry name" value="Glycosyl hydrolase domain"/>
    <property type="match status" value="1"/>
</dbReference>
<comment type="similarity">
    <text evidence="1">Belongs to the glycosyl hydrolase 13 family.</text>
</comment>
<dbReference type="InterPro" id="IPR006047">
    <property type="entry name" value="GH13_cat_dom"/>
</dbReference>
<organism evidence="3 4">
    <name type="scientific">Candidatus Scalindua brodae</name>
    <dbReference type="NCBI Taxonomy" id="237368"/>
    <lineage>
        <taxon>Bacteria</taxon>
        <taxon>Pseudomonadati</taxon>
        <taxon>Planctomycetota</taxon>
        <taxon>Candidatus Brocadiia</taxon>
        <taxon>Candidatus Brocadiales</taxon>
        <taxon>Candidatus Scalinduaceae</taxon>
        <taxon>Candidatus Scalindua</taxon>
    </lineage>
</organism>
<dbReference type="GO" id="GO:0005975">
    <property type="term" value="P:carbohydrate metabolic process"/>
    <property type="evidence" value="ECO:0007669"/>
    <property type="project" value="InterPro"/>
</dbReference>
<dbReference type="Gene3D" id="3.20.20.80">
    <property type="entry name" value="Glycosidases"/>
    <property type="match status" value="1"/>
</dbReference>
<dbReference type="eggNOG" id="COG1523">
    <property type="taxonomic scope" value="Bacteria"/>
</dbReference>
<dbReference type="PANTHER" id="PTHR43002">
    <property type="entry name" value="GLYCOGEN DEBRANCHING ENZYME"/>
    <property type="match status" value="1"/>
</dbReference>